<dbReference type="AlphaFoldDB" id="A0A0S1SKJ0"/>
<feature type="compositionally biased region" description="Low complexity" evidence="2">
    <location>
        <begin position="20"/>
        <end position="38"/>
    </location>
</feature>
<name>A0A0S1SKJ0_9BACT</name>
<accession>A0A0S1SNV7</accession>
<accession>A0A0S1SSX7</accession>
<evidence type="ECO:0000256" key="1">
    <source>
        <dbReference type="SAM" id="Coils"/>
    </source>
</evidence>
<dbReference type="EMBL" id="CP013065">
    <property type="protein sequence ID" value="ALM13678.1"/>
    <property type="molecule type" value="Genomic_DNA"/>
</dbReference>
<keyword evidence="1" id="KW-0175">Coiled coil</keyword>
<reference evidence="4" key="1">
    <citation type="submission" date="2015-10" db="EMBL/GenBank/DDBJ databases">
        <title>Analysis of five complete genome sequences for members of the class Peribacteria in the recently recognized Peregrinibacteria bacterial phylum.</title>
        <authorList>
            <person name="Anantharaman K."/>
            <person name="Brown C.T."/>
            <person name="Burstein D."/>
            <person name="Castelle C.J."/>
            <person name="Probst A.J."/>
            <person name="Thomas B.C."/>
            <person name="Williams K.H."/>
            <person name="Banfield J.F."/>
        </authorList>
    </citation>
    <scope>NUCLEOTIDE SEQUENCE [LARGE SCALE GENOMIC DNA]</scope>
</reference>
<dbReference type="KEGG" id="prf:PeribacterA2_1014"/>
<feature type="region of interest" description="Disordered" evidence="2">
    <location>
        <begin position="20"/>
        <end position="47"/>
    </location>
</feature>
<proteinExistence type="predicted"/>
<protein>
    <submittedName>
        <fullName evidence="3">Uncharacterized protein</fullName>
    </submittedName>
</protein>
<gene>
    <name evidence="3" type="ORF">PeribacterD1_1014</name>
</gene>
<feature type="coiled-coil region" evidence="1">
    <location>
        <begin position="416"/>
        <end position="450"/>
    </location>
</feature>
<accession>A0A0S1SZ87</accession>
<sequence length="570" mass="61390">MLFHPQCRAEKEQRLIFVDGAPAAAPGESAAGAPPSAELTPEQKKIQEQIDKVKDGNPDAAEELADFQVQRAAEDSAQLQERYRTALVNAANTYHQELVNVATPEPLKVVNEAFAPADVRFALGTDGKLAIGAEAPAGTKEKGRALTEDEKATIDQAFSSNPDLKAAAERLMASMTEGSPELATAQGFFENFDAKSPAEKKAILTNDQAFQKFMKELPADQHKFVNQLRQTMVETGNELSDDERKDIVDGAAKELEKFDATKASEVDKNIMLARMQMRGIDTSNPDGIFKKPPELKALEGSPAERGFSKIMGLIGFVLLNVQKMKEMINPGEKKGPAGSPEAGKPGAESASNASSAERRRNLVTEMTDGAKTGSELLTSKEDRLKALNDAAGPGSIAALQRIAESRRPSATAATATDLQKNELRDLDKRISDLAQERDKLQADVTELTAMKREVETGRAEILQKLNSIQDLLSLRAIPGTDGLAAALNKLTMGPNDHFQLTADPDAGANKWAHVNTINNVILTKLGRPPDQAISVDNLGVFHSPMVARDAMDALYKKLVEEARPAAAPAA</sequence>
<reference evidence="3 4" key="2">
    <citation type="journal article" date="2016" name="PeerJ">
        <title>Analysis of five complete genome sequences for members of the class Peribacteria in the recently recognized Peregrinibacteria bacterial phylum.</title>
        <authorList>
            <person name="Anantharaman K."/>
            <person name="Brown C.T."/>
            <person name="Burstein D."/>
            <person name="Castelle C.J."/>
            <person name="Probst A.J."/>
            <person name="Thomas B.C."/>
            <person name="Williams K.H."/>
            <person name="Banfield J.F."/>
        </authorList>
    </citation>
    <scope>NUCLEOTIDE SEQUENCE [LARGE SCALE GENOMIC DNA]</scope>
    <source>
        <strain evidence="3">RIFOXYD1_FULL_PER-ii_59_16</strain>
    </source>
</reference>
<dbReference type="Proteomes" id="UP000069135">
    <property type="component" value="Chromosome"/>
</dbReference>
<evidence type="ECO:0000313" key="4">
    <source>
        <dbReference type="Proteomes" id="UP000069135"/>
    </source>
</evidence>
<accession>A0A0S1SPL7</accession>
<feature type="region of interest" description="Disordered" evidence="2">
    <location>
        <begin position="329"/>
        <end position="359"/>
    </location>
</feature>
<evidence type="ECO:0000313" key="3">
    <source>
        <dbReference type="EMBL" id="ALM13678.1"/>
    </source>
</evidence>
<dbReference type="STRING" id="1735162.PeribacterB2_1016"/>
<evidence type="ECO:0000256" key="2">
    <source>
        <dbReference type="SAM" id="MobiDB-lite"/>
    </source>
</evidence>
<organism evidence="3 4">
    <name type="scientific">Candidatus Peribacter riflensis</name>
    <dbReference type="NCBI Taxonomy" id="1735162"/>
    <lineage>
        <taxon>Bacteria</taxon>
        <taxon>Candidatus Peregrinibacteriota</taxon>
        <taxon>Candidatus Peribacteria</taxon>
        <taxon>Candidatus Peribacterales</taxon>
        <taxon>Candidatus Peribacteraceae</taxon>
        <taxon>Candidatus Peribacter</taxon>
    </lineage>
</organism>
<accession>A0A0S1SKJ0</accession>